<dbReference type="OrthoDB" id="180217at2"/>
<keyword evidence="9" id="KW-0732">Signal</keyword>
<feature type="transmembrane region" description="Helical" evidence="8">
    <location>
        <begin position="208"/>
        <end position="224"/>
    </location>
</feature>
<accession>A0A4Q1SHN4</accession>
<keyword evidence="12" id="KW-1185">Reference proteome</keyword>
<evidence type="ECO:0000256" key="2">
    <source>
        <dbReference type="ARBA" id="ARBA00022475"/>
    </source>
</evidence>
<dbReference type="Proteomes" id="UP000290253">
    <property type="component" value="Unassembled WGS sequence"/>
</dbReference>
<feature type="transmembrane region" description="Helical" evidence="8">
    <location>
        <begin position="186"/>
        <end position="202"/>
    </location>
</feature>
<keyword evidence="5 8" id="KW-0812">Transmembrane</keyword>
<dbReference type="GO" id="GO:0016763">
    <property type="term" value="F:pentosyltransferase activity"/>
    <property type="evidence" value="ECO:0007669"/>
    <property type="project" value="TreeGrafter"/>
</dbReference>
<feature type="transmembrane region" description="Helical" evidence="8">
    <location>
        <begin position="373"/>
        <end position="393"/>
    </location>
</feature>
<dbReference type="Pfam" id="PF13231">
    <property type="entry name" value="PMT_2"/>
    <property type="match status" value="1"/>
</dbReference>
<keyword evidence="6 8" id="KW-1133">Transmembrane helix</keyword>
<dbReference type="Gene3D" id="1.25.40.10">
    <property type="entry name" value="Tetratricopeptide repeat domain"/>
    <property type="match status" value="1"/>
</dbReference>
<organism evidence="11 12">
    <name type="scientific">Silvibacterium dinghuense</name>
    <dbReference type="NCBI Taxonomy" id="1560006"/>
    <lineage>
        <taxon>Bacteria</taxon>
        <taxon>Pseudomonadati</taxon>
        <taxon>Acidobacteriota</taxon>
        <taxon>Terriglobia</taxon>
        <taxon>Terriglobales</taxon>
        <taxon>Acidobacteriaceae</taxon>
        <taxon>Silvibacterium</taxon>
    </lineage>
</organism>
<feature type="transmembrane region" description="Helical" evidence="8">
    <location>
        <begin position="109"/>
        <end position="129"/>
    </location>
</feature>
<evidence type="ECO:0000256" key="5">
    <source>
        <dbReference type="ARBA" id="ARBA00022692"/>
    </source>
</evidence>
<evidence type="ECO:0000313" key="11">
    <source>
        <dbReference type="EMBL" id="RXS96885.1"/>
    </source>
</evidence>
<proteinExistence type="predicted"/>
<evidence type="ECO:0000256" key="4">
    <source>
        <dbReference type="ARBA" id="ARBA00022679"/>
    </source>
</evidence>
<dbReference type="EMBL" id="SDMK01000001">
    <property type="protein sequence ID" value="RXS96885.1"/>
    <property type="molecule type" value="Genomic_DNA"/>
</dbReference>
<gene>
    <name evidence="11" type="ORF">ESZ00_02800</name>
</gene>
<feature type="transmembrane region" description="Helical" evidence="8">
    <location>
        <begin position="244"/>
        <end position="262"/>
    </location>
</feature>
<feature type="transmembrane region" description="Helical" evidence="8">
    <location>
        <begin position="160"/>
        <end position="179"/>
    </location>
</feature>
<dbReference type="PANTHER" id="PTHR33908:SF11">
    <property type="entry name" value="MEMBRANE PROTEIN"/>
    <property type="match status" value="1"/>
</dbReference>
<comment type="subcellular location">
    <subcellularLocation>
        <location evidence="1">Cell membrane</location>
        <topology evidence="1">Multi-pass membrane protein</topology>
    </subcellularLocation>
</comment>
<protein>
    <submittedName>
        <fullName evidence="11">Phospholipid carrier-dependent glycosyltransferase</fullName>
    </submittedName>
</protein>
<dbReference type="PANTHER" id="PTHR33908">
    <property type="entry name" value="MANNOSYLTRANSFERASE YKCB-RELATED"/>
    <property type="match status" value="1"/>
</dbReference>
<keyword evidence="4 11" id="KW-0808">Transferase</keyword>
<dbReference type="GO" id="GO:0009103">
    <property type="term" value="P:lipopolysaccharide biosynthetic process"/>
    <property type="evidence" value="ECO:0007669"/>
    <property type="project" value="UniProtKB-ARBA"/>
</dbReference>
<dbReference type="InterPro" id="IPR011990">
    <property type="entry name" value="TPR-like_helical_dom_sf"/>
</dbReference>
<feature type="chain" id="PRO_5020449477" evidence="9">
    <location>
        <begin position="27"/>
        <end position="670"/>
    </location>
</feature>
<dbReference type="SUPFAM" id="SSF48452">
    <property type="entry name" value="TPR-like"/>
    <property type="match status" value="1"/>
</dbReference>
<keyword evidence="2" id="KW-1003">Cell membrane</keyword>
<evidence type="ECO:0000256" key="6">
    <source>
        <dbReference type="ARBA" id="ARBA00022989"/>
    </source>
</evidence>
<evidence type="ECO:0000256" key="1">
    <source>
        <dbReference type="ARBA" id="ARBA00004651"/>
    </source>
</evidence>
<dbReference type="RefSeq" id="WP_129206667.1">
    <property type="nucleotide sequence ID" value="NZ_BMGU01000001.1"/>
</dbReference>
<dbReference type="AlphaFoldDB" id="A0A4Q1SHN4"/>
<feature type="domain" description="Glycosyltransferase RgtA/B/C/D-like" evidence="10">
    <location>
        <begin position="111"/>
        <end position="232"/>
    </location>
</feature>
<evidence type="ECO:0000256" key="9">
    <source>
        <dbReference type="SAM" id="SignalP"/>
    </source>
</evidence>
<evidence type="ECO:0000313" key="12">
    <source>
        <dbReference type="Proteomes" id="UP000290253"/>
    </source>
</evidence>
<feature type="transmembrane region" description="Helical" evidence="8">
    <location>
        <begin position="334"/>
        <end position="361"/>
    </location>
</feature>
<comment type="caution">
    <text evidence="11">The sequence shown here is derived from an EMBL/GenBank/DDBJ whole genome shotgun (WGS) entry which is preliminary data.</text>
</comment>
<sequence length="670" mass="73576">MPVARLRTAACVVFLIAAFAAQMIHAVRGQSLTWDEDDHIFAGYMSWKTADFGLNPEHPPLVKLVATVPLLPLPLRVPTLQGRFFKLESYLSGRDFLFGNGPRYPVNTLVFRVRMAAMVFPLLMALLVFFAAQEMFGTNAGLLALTLLVFEPSIVAHGAYVTTDTAVSCFFLATVYALYRYVKRPTAARLAVTALAAGLALASKHSAVLLAPILVLLLVGVLILRRTRRTATEEATLPGPTQLALALAVITVLACTVLWAFYGFRYAARPAPLALSPSLADYTHPLHPLEAHGILLFARLHLLPESWLYGLTDVRAMANGMQSFVFGKVYEHGVWFYFPAVFVIKSTLGFLGLFILALYAWCSGRLRRPLETLFLLLPPAFYFLIAMTSSLNIGARHILPVWVFLSIFLAGATLTLTRQSRIWTGVILALAALHIASSLRAYPDDIAYANEFWGGPAKTHLYLNDSNTDWGQQLLAVKQYTDQHHITDCWFAYFVQPFVDFRSYGIPCRPLPTFDSLSVPVQYTVPPVIHGPVFISAGDWTGFEFGTKVLSPYRSFEAIQPDALIQDGVLVYNGTYAVPLAAATEHVQKSQDALAAKHSDEAVTEAQTAVQLAPDDFTPNLALGDAEAAAGNTAAARAAYGKAITIAHTMEPEGQQDWLPKLEDKLKSLR</sequence>
<dbReference type="GO" id="GO:0005886">
    <property type="term" value="C:plasma membrane"/>
    <property type="evidence" value="ECO:0007669"/>
    <property type="project" value="UniProtKB-SubCell"/>
</dbReference>
<feature type="transmembrane region" description="Helical" evidence="8">
    <location>
        <begin position="399"/>
        <end position="416"/>
    </location>
</feature>
<evidence type="ECO:0000256" key="8">
    <source>
        <dbReference type="SAM" id="Phobius"/>
    </source>
</evidence>
<feature type="signal peptide" evidence="9">
    <location>
        <begin position="1"/>
        <end position="26"/>
    </location>
</feature>
<keyword evidence="7 8" id="KW-0472">Membrane</keyword>
<reference evidence="11 12" key="1">
    <citation type="journal article" date="2016" name="Int. J. Syst. Evol. Microbiol.">
        <title>Acidipila dinghuensis sp. nov., an acidobacterium isolated from forest soil.</title>
        <authorList>
            <person name="Jiang Y.W."/>
            <person name="Wang J."/>
            <person name="Chen M.H."/>
            <person name="Lv Y.Y."/>
            <person name="Qiu L.H."/>
        </authorList>
    </citation>
    <scope>NUCLEOTIDE SEQUENCE [LARGE SCALE GENOMIC DNA]</scope>
    <source>
        <strain evidence="11 12">DHOF10</strain>
    </source>
</reference>
<keyword evidence="3" id="KW-0328">Glycosyltransferase</keyword>
<name>A0A4Q1SHN4_9BACT</name>
<evidence type="ECO:0000256" key="7">
    <source>
        <dbReference type="ARBA" id="ARBA00023136"/>
    </source>
</evidence>
<evidence type="ECO:0000256" key="3">
    <source>
        <dbReference type="ARBA" id="ARBA00022676"/>
    </source>
</evidence>
<evidence type="ECO:0000259" key="10">
    <source>
        <dbReference type="Pfam" id="PF13231"/>
    </source>
</evidence>
<feature type="transmembrane region" description="Helical" evidence="8">
    <location>
        <begin position="423"/>
        <end position="442"/>
    </location>
</feature>
<dbReference type="InterPro" id="IPR050297">
    <property type="entry name" value="LipidA_mod_glycosyltrf_83"/>
</dbReference>
<dbReference type="InterPro" id="IPR038731">
    <property type="entry name" value="RgtA/B/C-like"/>
</dbReference>